<evidence type="ECO:0008006" key="3">
    <source>
        <dbReference type="Google" id="ProtNLM"/>
    </source>
</evidence>
<dbReference type="Pfam" id="PF13759">
    <property type="entry name" value="2OG-FeII_Oxy_5"/>
    <property type="match status" value="1"/>
</dbReference>
<evidence type="ECO:0000313" key="1">
    <source>
        <dbReference type="EMBL" id="TQV75439.1"/>
    </source>
</evidence>
<organism evidence="1 2">
    <name type="scientific">Aliikangiella marina</name>
    <dbReference type="NCBI Taxonomy" id="1712262"/>
    <lineage>
        <taxon>Bacteria</taxon>
        <taxon>Pseudomonadati</taxon>
        <taxon>Pseudomonadota</taxon>
        <taxon>Gammaproteobacteria</taxon>
        <taxon>Oceanospirillales</taxon>
        <taxon>Pleioneaceae</taxon>
        <taxon>Aliikangiella</taxon>
    </lineage>
</organism>
<protein>
    <recommendedName>
        <fullName evidence="3">Phytanoyl-CoA dioxygenase family protein</fullName>
    </recommendedName>
</protein>
<dbReference type="EMBL" id="VIKR01000002">
    <property type="protein sequence ID" value="TQV75439.1"/>
    <property type="molecule type" value="Genomic_DNA"/>
</dbReference>
<dbReference type="RefSeq" id="WP_142942053.1">
    <property type="nucleotide sequence ID" value="NZ_VIKR01000002.1"/>
</dbReference>
<dbReference type="Proteomes" id="UP000317839">
    <property type="component" value="Unassembled WGS sequence"/>
</dbReference>
<keyword evidence="2" id="KW-1185">Reference proteome</keyword>
<dbReference type="OrthoDB" id="549777at2"/>
<gene>
    <name evidence="1" type="ORF">FLL45_10990</name>
</gene>
<comment type="caution">
    <text evidence="1">The sequence shown here is derived from an EMBL/GenBank/DDBJ whole genome shotgun (WGS) entry which is preliminary data.</text>
</comment>
<dbReference type="InterPro" id="IPR012668">
    <property type="entry name" value="CHP02466"/>
</dbReference>
<dbReference type="Gene3D" id="2.60.120.620">
    <property type="entry name" value="q2cbj1_9rhob like domain"/>
    <property type="match status" value="1"/>
</dbReference>
<name>A0A545TDZ1_9GAMM</name>
<accession>A0A545TDZ1</accession>
<dbReference type="AlphaFoldDB" id="A0A545TDZ1"/>
<reference evidence="1 2" key="1">
    <citation type="submission" date="2019-06" db="EMBL/GenBank/DDBJ databases">
        <title>Draft genome of Aliikangiella marina GYP-15.</title>
        <authorList>
            <person name="Wang G."/>
        </authorList>
    </citation>
    <scope>NUCLEOTIDE SEQUENCE [LARGE SCALE GENOMIC DNA]</scope>
    <source>
        <strain evidence="1 2">GYP-15</strain>
    </source>
</reference>
<proteinExistence type="predicted"/>
<sequence>MNSKVNIETSLLFPTVVSKVEHGDRPENQYFYDLVSKMKLDKSIANKCEAADTTTFMGYQPDIVLHEYLENDPMWQSFMNQCFHPAIQAHMQKHQMIAGFPVPGSTYVIHSSWAVIYPANSYQAPHFHRDTSCVFTYYVKVPKRPSPEAAITFINPNLASTYPKLKSFAYDHTIQPKNGSNVIFPGSMQHYAHPHFGDEEKMIIVFDIGFEPPSGYQRQKNRY</sequence>
<evidence type="ECO:0000313" key="2">
    <source>
        <dbReference type="Proteomes" id="UP000317839"/>
    </source>
</evidence>